<comment type="caution">
    <text evidence="1">The sequence shown here is derived from an EMBL/GenBank/DDBJ whole genome shotgun (WGS) entry which is preliminary data.</text>
</comment>
<dbReference type="Proteomes" id="UP000248790">
    <property type="component" value="Unassembled WGS sequence"/>
</dbReference>
<dbReference type="OrthoDB" id="1093345at2"/>
<dbReference type="RefSeq" id="WP_146624460.1">
    <property type="nucleotide sequence ID" value="NZ_QLMC01000002.1"/>
</dbReference>
<accession>A0A327X9A8</accession>
<name>A0A327X9A8_LARAB</name>
<organism evidence="1 2">
    <name type="scientific">Larkinella arboricola</name>
    <dbReference type="NCBI Taxonomy" id="643671"/>
    <lineage>
        <taxon>Bacteria</taxon>
        <taxon>Pseudomonadati</taxon>
        <taxon>Bacteroidota</taxon>
        <taxon>Cytophagia</taxon>
        <taxon>Cytophagales</taxon>
        <taxon>Spirosomataceae</taxon>
        <taxon>Larkinella</taxon>
    </lineage>
</organism>
<protein>
    <submittedName>
        <fullName evidence="1">Uncharacterized protein</fullName>
    </submittedName>
</protein>
<dbReference type="AlphaFoldDB" id="A0A327X9A8"/>
<evidence type="ECO:0000313" key="2">
    <source>
        <dbReference type="Proteomes" id="UP000248790"/>
    </source>
</evidence>
<gene>
    <name evidence="1" type="ORF">LX87_01947</name>
</gene>
<sequence length="908" mass="102008">MTKKQLWIGLGVLALILGGYLAYRWSKAPARSAWMLIPSDALLVLESSNLQDTLSRQAQLNEMALRTTPIFQEALRSLEKLVWAPLDTASAVQFLHEKPVWYSLHPTSKDRLGFVFYIPIQSLQDQAFLNRIQNPDADRFRVLSHPYEGTKIHELLTVRNESLGSFVVLDDYLVGSPSTILMESVVRRMNQPFSETPLQRADVSLIRPGTLAGIYVRSSVLSAVLSPNESSTDYQSKYIKALLPTELLTRFRQSPTRTHLIGLSTDDIGAKGALAHLFDRQTPFRISCANLIPDQTTTLFHFSLSNGPRFGKALTAFINAEDEADTREGRRKLRPLLQNEDNGIYRYVGNEIALLRLDAPSSDRRLVMLIHSPNIERLWDRYQLAALLTTGTDRISASKPFLRYRISSLQAPNLPAFLFGGLFRGFDQNWLTQVGDYLVVANGQGVLQEYLQAVEQRTVWSESTRQRDLVTQTMRPANFTAYTRFNRAGESMASNWPQSWQQLLNHDETALDNVENLIYQSTYGRERIYSSLILGRTTRRASEAVLNRVFLQRKITLDAPLVSQPMVLDDFVGSSGVMWAVDNAQQFILITPEGEKHRLGSVNGPVLSSLVPVDFLSNGRLQYAFTTARSLYIADPVNGLAKLQSIPLPDGIDPATLMAPRRDQNRNLILLMLHRNGSVYGYDRQQKRFVSVLSVNNPAGEGVAAFHAPVRNQALSVVSVQKDGRLFYWNEHDGPIRGFPVDLKSEMIGPAWLETGNPSTITTLTRQGELIHIGADGQITERNQLYRPVRRGSFRLLPDVNQNGYVLVRASDTEVAILDRNGKQLFEVRGLRPGQTSIRYHVLGSGINLISVKSGNFTSLYDLAGRPVGDRPIPGNYPVELQFSPTRNKLFVYSTDNKAVQIWSVKLR</sequence>
<dbReference type="SUPFAM" id="SSF69322">
    <property type="entry name" value="Tricorn protease domain 2"/>
    <property type="match status" value="1"/>
</dbReference>
<reference evidence="1 2" key="1">
    <citation type="submission" date="2018-06" db="EMBL/GenBank/DDBJ databases">
        <title>Genomic Encyclopedia of Archaeal and Bacterial Type Strains, Phase II (KMG-II): from individual species to whole genera.</title>
        <authorList>
            <person name="Goeker M."/>
        </authorList>
    </citation>
    <scope>NUCLEOTIDE SEQUENCE [LARGE SCALE GENOMIC DNA]</scope>
    <source>
        <strain evidence="1 2">DSM 21851</strain>
    </source>
</reference>
<proteinExistence type="predicted"/>
<dbReference type="EMBL" id="QLMC01000002">
    <property type="protein sequence ID" value="RAK00247.1"/>
    <property type="molecule type" value="Genomic_DNA"/>
</dbReference>
<evidence type="ECO:0000313" key="1">
    <source>
        <dbReference type="EMBL" id="RAK00247.1"/>
    </source>
</evidence>
<keyword evidence="2" id="KW-1185">Reference proteome</keyword>